<protein>
    <submittedName>
        <fullName evidence="1">Uncharacterized protein</fullName>
    </submittedName>
</protein>
<organism evidence="1 2">
    <name type="scientific">Candidatus Iainarchaeum sp</name>
    <dbReference type="NCBI Taxonomy" id="3101447"/>
    <lineage>
        <taxon>Archaea</taxon>
        <taxon>Candidatus Iainarchaeota</taxon>
        <taxon>Candidatus Iainarchaeia</taxon>
        <taxon>Candidatus Iainarchaeales</taxon>
        <taxon>Candidatus Iainarchaeaceae</taxon>
        <taxon>Candidatus Iainarchaeum</taxon>
    </lineage>
</organism>
<evidence type="ECO:0000313" key="2">
    <source>
        <dbReference type="Proteomes" id="UP000722459"/>
    </source>
</evidence>
<dbReference type="AlphaFoldDB" id="A0A8T5GGI4"/>
<accession>A0A8T5GGI4</accession>
<dbReference type="EMBL" id="JABJNZ010000059">
    <property type="protein sequence ID" value="MBT4870827.1"/>
    <property type="molecule type" value="Genomic_DNA"/>
</dbReference>
<evidence type="ECO:0000313" key="1">
    <source>
        <dbReference type="EMBL" id="MBT4870827.1"/>
    </source>
</evidence>
<proteinExistence type="predicted"/>
<name>A0A8T5GGI4_9ARCH</name>
<gene>
    <name evidence="1" type="ORF">HON47_04590</name>
</gene>
<sequence length="183" mass="21209">MAIRQSMKKKVVTQKRVRKKKTKPLVLIGSTVRTALRYQRAKAKSQIRECMNPKTSDSLRAEQLGQFVEAIDKTLLTGKFNEGSKKAVQKQIDELDERREWAHKLLDELNRSGKREQLETAYAAWNKKRNGKGTRPEFAKYLKRISYNSLKQSKGLVDIVISKRDYQTRANHDGYLNQRTNGN</sequence>
<dbReference type="Proteomes" id="UP000722459">
    <property type="component" value="Unassembled WGS sequence"/>
</dbReference>
<comment type="caution">
    <text evidence="1">The sequence shown here is derived from an EMBL/GenBank/DDBJ whole genome shotgun (WGS) entry which is preliminary data.</text>
</comment>
<reference evidence="1" key="1">
    <citation type="journal article" date="2021" name="ISME J.">
        <title>Mercury methylation by metabolically versatile and cosmopolitan marine bacteria.</title>
        <authorList>
            <person name="Lin H."/>
            <person name="Ascher D.B."/>
            <person name="Myung Y."/>
            <person name="Lamborg C.H."/>
            <person name="Hallam S.J."/>
            <person name="Gionfriddo C.M."/>
            <person name="Holt K.E."/>
            <person name="Moreau J.W."/>
        </authorList>
    </citation>
    <scope>NUCLEOTIDE SEQUENCE</scope>
    <source>
        <strain evidence="1">SI075_bin30</strain>
    </source>
</reference>